<sequence length="399" mass="45082">MRTRRRNRLVIEQDDDEDARPYIEHLMDAQNHTAAQPYIQQLMDNRNNSEDQAHDDQSNELNSSVGGTEVQHNDDESGNSEPRKVCGPTLLKDIWKLPPGKVVDVPFNNRNQAIGEKGRKLSSFLGIIARTPELTPLHVDDWRNFDKEEKKKLVDFVRAVNGVEPTRAEIFLLTHKQRKDGRPLDVDSANAIEMINERMNNSESSTDQPPRSVAWEGDVYSQVFGNDKSGYVRGLGLGPTPSVLWGSRSSLGNIVAEDSSNEAVQRLTQEITELKDKHNEEMNLMKQNQEKMQSELLQMRQLVRKYVSNESTPQNINGTSSEQVLDANSGHERVPQTSRIPSVAENTSLSQETPNIPTNLFPIAAVKWLELNSTDSSSEEEDEQQCHLVTKLFIPDFDV</sequence>
<organism evidence="3 4">
    <name type="scientific">Nicotiana attenuata</name>
    <name type="common">Coyote tobacco</name>
    <dbReference type="NCBI Taxonomy" id="49451"/>
    <lineage>
        <taxon>Eukaryota</taxon>
        <taxon>Viridiplantae</taxon>
        <taxon>Streptophyta</taxon>
        <taxon>Embryophyta</taxon>
        <taxon>Tracheophyta</taxon>
        <taxon>Spermatophyta</taxon>
        <taxon>Magnoliopsida</taxon>
        <taxon>eudicotyledons</taxon>
        <taxon>Gunneridae</taxon>
        <taxon>Pentapetalae</taxon>
        <taxon>asterids</taxon>
        <taxon>lamiids</taxon>
        <taxon>Solanales</taxon>
        <taxon>Solanaceae</taxon>
        <taxon>Nicotianoideae</taxon>
        <taxon>Nicotianeae</taxon>
        <taxon>Nicotiana</taxon>
    </lineage>
</organism>
<feature type="compositionally biased region" description="Basic and acidic residues" evidence="2">
    <location>
        <begin position="48"/>
        <end position="57"/>
    </location>
</feature>
<dbReference type="SMR" id="A0A314KT47"/>
<dbReference type="Proteomes" id="UP000187609">
    <property type="component" value="Unassembled WGS sequence"/>
</dbReference>
<dbReference type="PANTHER" id="PTHR33144">
    <property type="entry name" value="OS10G0409366 PROTEIN-RELATED"/>
    <property type="match status" value="1"/>
</dbReference>
<dbReference type="EMBL" id="MJEQ01001046">
    <property type="protein sequence ID" value="OIT32508.1"/>
    <property type="molecule type" value="Genomic_DNA"/>
</dbReference>
<dbReference type="PANTHER" id="PTHR33144:SF46">
    <property type="entry name" value="OS04G0610000 PROTEIN"/>
    <property type="match status" value="1"/>
</dbReference>
<feature type="coiled-coil region" evidence="1">
    <location>
        <begin position="257"/>
        <end position="295"/>
    </location>
</feature>
<accession>A0A314KT47</accession>
<evidence type="ECO:0000256" key="1">
    <source>
        <dbReference type="SAM" id="Coils"/>
    </source>
</evidence>
<protein>
    <submittedName>
        <fullName evidence="3">Uncharacterized protein</fullName>
    </submittedName>
</protein>
<reference evidence="3" key="1">
    <citation type="submission" date="2016-11" db="EMBL/GenBank/DDBJ databases">
        <title>The genome of Nicotiana attenuata.</title>
        <authorList>
            <person name="Xu S."/>
            <person name="Brockmoeller T."/>
            <person name="Gaquerel E."/>
            <person name="Navarro A."/>
            <person name="Kuhl H."/>
            <person name="Gase K."/>
            <person name="Ling Z."/>
            <person name="Zhou W."/>
            <person name="Kreitzer C."/>
            <person name="Stanke M."/>
            <person name="Tang H."/>
            <person name="Lyons E."/>
            <person name="Pandey P."/>
            <person name="Pandey S.P."/>
            <person name="Timmermann B."/>
            <person name="Baldwin I.T."/>
        </authorList>
    </citation>
    <scope>NUCLEOTIDE SEQUENCE [LARGE SCALE GENOMIC DNA]</scope>
    <source>
        <strain evidence="3">UT</strain>
    </source>
</reference>
<name>A0A314KT47_NICAT</name>
<proteinExistence type="predicted"/>
<feature type="region of interest" description="Disordered" evidence="2">
    <location>
        <begin position="48"/>
        <end position="85"/>
    </location>
</feature>
<comment type="caution">
    <text evidence="3">The sequence shown here is derived from an EMBL/GenBank/DDBJ whole genome shotgun (WGS) entry which is preliminary data.</text>
</comment>
<evidence type="ECO:0000313" key="3">
    <source>
        <dbReference type="EMBL" id="OIT32508.1"/>
    </source>
</evidence>
<evidence type="ECO:0000313" key="4">
    <source>
        <dbReference type="Proteomes" id="UP000187609"/>
    </source>
</evidence>
<dbReference type="InterPro" id="IPR004252">
    <property type="entry name" value="Probable_transposase_24"/>
</dbReference>
<keyword evidence="4" id="KW-1185">Reference proteome</keyword>
<dbReference type="Pfam" id="PF03004">
    <property type="entry name" value="Transposase_24"/>
    <property type="match status" value="1"/>
</dbReference>
<dbReference type="Gramene" id="OIT32508">
    <property type="protein sequence ID" value="OIT32508"/>
    <property type="gene ID" value="A4A49_49095"/>
</dbReference>
<gene>
    <name evidence="3" type="ORF">A4A49_49095</name>
</gene>
<dbReference type="AlphaFoldDB" id="A0A314KT47"/>
<keyword evidence="1" id="KW-0175">Coiled coil</keyword>
<evidence type="ECO:0000256" key="2">
    <source>
        <dbReference type="SAM" id="MobiDB-lite"/>
    </source>
</evidence>